<protein>
    <submittedName>
        <fullName evidence="1">Uncharacterized protein</fullName>
    </submittedName>
</protein>
<proteinExistence type="predicted"/>
<dbReference type="RefSeq" id="WP_323077518.1">
    <property type="nucleotide sequence ID" value="NZ_CBCSKM010000015.1"/>
</dbReference>
<sequence length="60" mass="6802">MKPIVKQNKIGLKGSSPENSPYLSALMIQGQIGIFSQFQLHVVKIPFQISTEILRYEQNL</sequence>
<comment type="caution">
    <text evidence="1">The sequence shown here is derived from an EMBL/GenBank/DDBJ whole genome shotgun (WGS) entry which is preliminary data.</text>
</comment>
<name>A0ABU5PLK9_9BACL</name>
<keyword evidence="2" id="KW-1185">Reference proteome</keyword>
<dbReference type="Proteomes" id="UP001292216">
    <property type="component" value="Unassembled WGS sequence"/>
</dbReference>
<dbReference type="EMBL" id="JAYERP010000001">
    <property type="protein sequence ID" value="MEA3570818.1"/>
    <property type="molecule type" value="Genomic_DNA"/>
</dbReference>
<organism evidence="1 2">
    <name type="scientific">Paenibacillus phoenicis</name>
    <dbReference type="NCBI Taxonomy" id="554117"/>
    <lineage>
        <taxon>Bacteria</taxon>
        <taxon>Bacillati</taxon>
        <taxon>Bacillota</taxon>
        <taxon>Bacilli</taxon>
        <taxon>Bacillales</taxon>
        <taxon>Paenibacillaceae</taxon>
        <taxon>Paenibacillus</taxon>
    </lineage>
</organism>
<evidence type="ECO:0000313" key="2">
    <source>
        <dbReference type="Proteomes" id="UP001292216"/>
    </source>
</evidence>
<reference evidence="1 2" key="1">
    <citation type="submission" date="2023-12" db="EMBL/GenBank/DDBJ databases">
        <title>Whole genome sequencing of Paenibacillus phoenicis isolated from the Phoenix Mars Lander spacecraft assembly facility.</title>
        <authorList>
            <person name="Garcia A."/>
            <person name="Venkateswaran K."/>
        </authorList>
    </citation>
    <scope>NUCLEOTIDE SEQUENCE [LARGE SCALE GENOMIC DNA]</scope>
    <source>
        <strain evidence="1 2">3PO2SA</strain>
    </source>
</reference>
<accession>A0ABU5PLK9</accession>
<evidence type="ECO:0000313" key="1">
    <source>
        <dbReference type="EMBL" id="MEA3570818.1"/>
    </source>
</evidence>
<gene>
    <name evidence="1" type="ORF">U9M73_12560</name>
</gene>